<dbReference type="InterPro" id="IPR029033">
    <property type="entry name" value="His_PPase_superfam"/>
</dbReference>
<dbReference type="Gene3D" id="3.40.50.1240">
    <property type="entry name" value="Phosphoglycerate mutase-like"/>
    <property type="match status" value="1"/>
</dbReference>
<dbReference type="SUPFAM" id="SSF53254">
    <property type="entry name" value="Phosphoglycerate mutase-like"/>
    <property type="match status" value="1"/>
</dbReference>
<gene>
    <name evidence="2" type="ORF">CNX65_14245</name>
</gene>
<dbReference type="CDD" id="cd07067">
    <property type="entry name" value="HP_PGM_like"/>
    <property type="match status" value="1"/>
</dbReference>
<reference evidence="2" key="1">
    <citation type="submission" date="2017-09" db="EMBL/GenBank/DDBJ databases">
        <title>Complete Genome Sequence of ansamitocin-producing Bacterium Actinosynnema pretiosum X47.</title>
        <authorList>
            <person name="Cao G."/>
            <person name="Zong G."/>
            <person name="Zhong C."/>
            <person name="Fu J."/>
        </authorList>
    </citation>
    <scope>NUCLEOTIDE SEQUENCE [LARGE SCALE GENOMIC DNA]</scope>
    <source>
        <strain evidence="2">X47</strain>
    </source>
</reference>
<proteinExistence type="predicted"/>
<dbReference type="KEGG" id="apre:CNX65_14245"/>
<name>A0A290Z5L0_9PSEU</name>
<dbReference type="InterPro" id="IPR013078">
    <property type="entry name" value="His_Pase_superF_clade-1"/>
</dbReference>
<evidence type="ECO:0008006" key="4">
    <source>
        <dbReference type="Google" id="ProtNLM"/>
    </source>
</evidence>
<accession>A0A290Z5L0</accession>
<dbReference type="Proteomes" id="UP000218505">
    <property type="component" value="Chromosome"/>
</dbReference>
<evidence type="ECO:0000256" key="1">
    <source>
        <dbReference type="SAM" id="MobiDB-lite"/>
    </source>
</evidence>
<sequence length="264" mass="28135">MGGQRAGRAGVRLGAPARARRHRRLGLALAPRPPRDPGPTGVHLTLLRHGADTRRGERELTAHGRRQAALAGAWLRRTHVTEVRTGALARASATAEIVAGALGVPAVVDRRLDEIAATSAPPPRERRPGAEGVGEEGWGAFLDRVAALVSELCAEPASERRVVLVTHSGVFDAVHELLTGGRRVELAVAHTGLTHWEHRPGSPAGTWLLHRHNATPHLDAAAPVDPAERPPEHLGVAEPPAEALRLVAGIEAPQPIPDEWRAIR</sequence>
<keyword evidence="3" id="KW-1185">Reference proteome</keyword>
<dbReference type="EMBL" id="CP023445">
    <property type="protein sequence ID" value="ATE54310.1"/>
    <property type="molecule type" value="Genomic_DNA"/>
</dbReference>
<dbReference type="AlphaFoldDB" id="A0A290Z5L0"/>
<evidence type="ECO:0000313" key="2">
    <source>
        <dbReference type="EMBL" id="ATE54310.1"/>
    </source>
</evidence>
<protein>
    <recommendedName>
        <fullName evidence="4">Histidine phosphatase family protein</fullName>
    </recommendedName>
</protein>
<organism evidence="2 3">
    <name type="scientific">Actinosynnema pretiosum</name>
    <dbReference type="NCBI Taxonomy" id="42197"/>
    <lineage>
        <taxon>Bacteria</taxon>
        <taxon>Bacillati</taxon>
        <taxon>Actinomycetota</taxon>
        <taxon>Actinomycetes</taxon>
        <taxon>Pseudonocardiales</taxon>
        <taxon>Pseudonocardiaceae</taxon>
        <taxon>Actinosynnema</taxon>
    </lineage>
</organism>
<feature type="region of interest" description="Disordered" evidence="1">
    <location>
        <begin position="1"/>
        <end position="20"/>
    </location>
</feature>
<dbReference type="Pfam" id="PF00300">
    <property type="entry name" value="His_Phos_1"/>
    <property type="match status" value="1"/>
</dbReference>
<evidence type="ECO:0000313" key="3">
    <source>
        <dbReference type="Proteomes" id="UP000218505"/>
    </source>
</evidence>